<feature type="transmembrane region" description="Helical" evidence="6">
    <location>
        <begin position="57"/>
        <end position="74"/>
    </location>
</feature>
<evidence type="ECO:0000313" key="8">
    <source>
        <dbReference type="EMBL" id="ORY58206.1"/>
    </source>
</evidence>
<protein>
    <recommendedName>
        <fullName evidence="7">Rhodopsin domain-containing protein</fullName>
    </recommendedName>
</protein>
<feature type="transmembrane region" description="Helical" evidence="6">
    <location>
        <begin position="112"/>
        <end position="132"/>
    </location>
</feature>
<dbReference type="EMBL" id="MCFJ01000017">
    <property type="protein sequence ID" value="ORY58206.1"/>
    <property type="molecule type" value="Genomic_DNA"/>
</dbReference>
<dbReference type="Proteomes" id="UP000193689">
    <property type="component" value="Unassembled WGS sequence"/>
</dbReference>
<keyword evidence="2 6" id="KW-0812">Transmembrane</keyword>
<evidence type="ECO:0000256" key="5">
    <source>
        <dbReference type="ARBA" id="ARBA00038359"/>
    </source>
</evidence>
<keyword evidence="3 6" id="KW-1133">Transmembrane helix</keyword>
<gene>
    <name evidence="8" type="ORF">BCR38DRAFT_468857</name>
</gene>
<evidence type="ECO:0000256" key="2">
    <source>
        <dbReference type="ARBA" id="ARBA00022692"/>
    </source>
</evidence>
<dbReference type="OrthoDB" id="444631at2759"/>
<sequence length="378" mass="42496">MADFEADPNVPLRGSASHVNALGLTAIVWIGFIVATLFVILRISVRWRGNGKLGTDDYWILLAWSNLLTMAIIQTQQMESLWYTAYLIAERIAPDEGNVYQAEQLARWEFPIIQLFWTTLWCIKGSFLALFFGLVKPITLYRRLWYGVVVFTVGAYIGCWLGSTLTCDPPLDYFKPGKCNSPKERWLTFFGVVFSTAVDITSDLMIMSLPLALLPKLHLEIRQKVGLGLTFSISCIIIGVSIVRLKQAIVGEIVDIVGLAIWGAVEASTAVIVGSLPPLKAFLSKGIKAHTTKKSSQNYGNSARQNEYNRYCILRTIMAPALIPLHDLNKNRHSQSKGRICMQKTYDLQHHMRPVHDYAFISRDDDEEAAIIKHMWGG</sequence>
<keyword evidence="9" id="KW-1185">Reference proteome</keyword>
<evidence type="ECO:0000259" key="7">
    <source>
        <dbReference type="Pfam" id="PF20684"/>
    </source>
</evidence>
<evidence type="ECO:0000256" key="4">
    <source>
        <dbReference type="ARBA" id="ARBA00023136"/>
    </source>
</evidence>
<feature type="transmembrane region" description="Helical" evidence="6">
    <location>
        <begin position="144"/>
        <end position="166"/>
    </location>
</feature>
<evidence type="ECO:0000256" key="1">
    <source>
        <dbReference type="ARBA" id="ARBA00004141"/>
    </source>
</evidence>
<accession>A0A1Y2DGG5</accession>
<dbReference type="STRING" id="1141098.A0A1Y2DGG5"/>
<evidence type="ECO:0000313" key="9">
    <source>
        <dbReference type="Proteomes" id="UP000193689"/>
    </source>
</evidence>
<keyword evidence="4 6" id="KW-0472">Membrane</keyword>
<comment type="similarity">
    <text evidence="5">Belongs to the SAT4 family.</text>
</comment>
<name>A0A1Y2DGG5_9PEZI</name>
<comment type="caution">
    <text evidence="8">The sequence shown here is derived from an EMBL/GenBank/DDBJ whole genome shotgun (WGS) entry which is preliminary data.</text>
</comment>
<feature type="transmembrane region" description="Helical" evidence="6">
    <location>
        <begin position="256"/>
        <end position="276"/>
    </location>
</feature>
<evidence type="ECO:0000256" key="3">
    <source>
        <dbReference type="ARBA" id="ARBA00022989"/>
    </source>
</evidence>
<dbReference type="PANTHER" id="PTHR33048">
    <property type="entry name" value="PTH11-LIKE INTEGRAL MEMBRANE PROTEIN (AFU_ORTHOLOGUE AFUA_5G11245)"/>
    <property type="match status" value="1"/>
</dbReference>
<feature type="transmembrane region" description="Helical" evidence="6">
    <location>
        <begin position="20"/>
        <end position="45"/>
    </location>
</feature>
<dbReference type="GO" id="GO:0016020">
    <property type="term" value="C:membrane"/>
    <property type="evidence" value="ECO:0007669"/>
    <property type="project" value="UniProtKB-SubCell"/>
</dbReference>
<dbReference type="InterPro" id="IPR049326">
    <property type="entry name" value="Rhodopsin_dom_fungi"/>
</dbReference>
<dbReference type="InterPro" id="IPR052337">
    <property type="entry name" value="SAT4-like"/>
</dbReference>
<reference evidence="8 9" key="1">
    <citation type="submission" date="2016-07" db="EMBL/GenBank/DDBJ databases">
        <title>Pervasive Adenine N6-methylation of Active Genes in Fungi.</title>
        <authorList>
            <consortium name="DOE Joint Genome Institute"/>
            <person name="Mondo S.J."/>
            <person name="Dannebaum R.O."/>
            <person name="Kuo R.C."/>
            <person name="Labutti K."/>
            <person name="Haridas S."/>
            <person name="Kuo A."/>
            <person name="Salamov A."/>
            <person name="Ahrendt S.R."/>
            <person name="Lipzen A."/>
            <person name="Sullivan W."/>
            <person name="Andreopoulos W.B."/>
            <person name="Clum A."/>
            <person name="Lindquist E."/>
            <person name="Daum C."/>
            <person name="Ramamoorthy G.K."/>
            <person name="Gryganskyi A."/>
            <person name="Culley D."/>
            <person name="Magnuson J.K."/>
            <person name="James T.Y."/>
            <person name="O'Malley M.A."/>
            <person name="Stajich J.E."/>
            <person name="Spatafora J.W."/>
            <person name="Visel A."/>
            <person name="Grigoriev I.V."/>
        </authorList>
    </citation>
    <scope>NUCLEOTIDE SEQUENCE [LARGE SCALE GENOMIC DNA]</scope>
    <source>
        <strain evidence="8 9">CBS 129021</strain>
    </source>
</reference>
<dbReference type="Pfam" id="PF20684">
    <property type="entry name" value="Fung_rhodopsin"/>
    <property type="match status" value="1"/>
</dbReference>
<organism evidence="8 9">
    <name type="scientific">Pseudomassariella vexata</name>
    <dbReference type="NCBI Taxonomy" id="1141098"/>
    <lineage>
        <taxon>Eukaryota</taxon>
        <taxon>Fungi</taxon>
        <taxon>Dikarya</taxon>
        <taxon>Ascomycota</taxon>
        <taxon>Pezizomycotina</taxon>
        <taxon>Sordariomycetes</taxon>
        <taxon>Xylariomycetidae</taxon>
        <taxon>Amphisphaeriales</taxon>
        <taxon>Pseudomassariaceae</taxon>
        <taxon>Pseudomassariella</taxon>
    </lineage>
</organism>
<feature type="transmembrane region" description="Helical" evidence="6">
    <location>
        <begin position="225"/>
        <end position="244"/>
    </location>
</feature>
<comment type="subcellular location">
    <subcellularLocation>
        <location evidence="1">Membrane</location>
        <topology evidence="1">Multi-pass membrane protein</topology>
    </subcellularLocation>
</comment>
<dbReference type="GeneID" id="63779002"/>
<evidence type="ECO:0000256" key="6">
    <source>
        <dbReference type="SAM" id="Phobius"/>
    </source>
</evidence>
<dbReference type="PANTHER" id="PTHR33048:SF162">
    <property type="entry name" value="SATRATOXIN BIOSYNTHESIS SC1 CLUSTER PROTEIN 4"/>
    <property type="match status" value="1"/>
</dbReference>
<dbReference type="RefSeq" id="XP_040711241.1">
    <property type="nucleotide sequence ID" value="XM_040862790.1"/>
</dbReference>
<dbReference type="AlphaFoldDB" id="A0A1Y2DGG5"/>
<proteinExistence type="inferred from homology"/>
<feature type="domain" description="Rhodopsin" evidence="7">
    <location>
        <begin position="41"/>
        <end position="284"/>
    </location>
</feature>
<dbReference type="InParanoid" id="A0A1Y2DGG5"/>